<feature type="region of interest" description="Disordered" evidence="1">
    <location>
        <begin position="1"/>
        <end position="366"/>
    </location>
</feature>
<accession>A0A8H3IDB7</accession>
<dbReference type="AlphaFoldDB" id="A0A8H3IDB7"/>
<keyword evidence="3" id="KW-1185">Reference proteome</keyword>
<dbReference type="PANTHER" id="PTHR38703">
    <property type="entry name" value="CHROMOSOME 8, WHOLE GENOME SHOTGUN SEQUENCE"/>
    <property type="match status" value="1"/>
</dbReference>
<name>A0A8H3IDB7_9LECA</name>
<dbReference type="Proteomes" id="UP000664521">
    <property type="component" value="Unassembled WGS sequence"/>
</dbReference>
<protein>
    <submittedName>
        <fullName evidence="2">Uncharacterized protein</fullName>
    </submittedName>
</protein>
<dbReference type="PANTHER" id="PTHR38703:SF1">
    <property type="entry name" value="ALLERGEN"/>
    <property type="match status" value="1"/>
</dbReference>
<proteinExistence type="predicted"/>
<evidence type="ECO:0000256" key="1">
    <source>
        <dbReference type="SAM" id="MobiDB-lite"/>
    </source>
</evidence>
<feature type="compositionally biased region" description="Basic and acidic residues" evidence="1">
    <location>
        <begin position="617"/>
        <end position="626"/>
    </location>
</feature>
<dbReference type="OrthoDB" id="5325276at2759"/>
<comment type="caution">
    <text evidence="2">The sequence shown here is derived from an EMBL/GenBank/DDBJ whole genome shotgun (WGS) entry which is preliminary data.</text>
</comment>
<feature type="compositionally biased region" description="Low complexity" evidence="1">
    <location>
        <begin position="92"/>
        <end position="105"/>
    </location>
</feature>
<evidence type="ECO:0000313" key="2">
    <source>
        <dbReference type="EMBL" id="CAF9914288.1"/>
    </source>
</evidence>
<feature type="compositionally biased region" description="Basic and acidic residues" evidence="1">
    <location>
        <begin position="422"/>
        <end position="431"/>
    </location>
</feature>
<feature type="compositionally biased region" description="Basic and acidic residues" evidence="1">
    <location>
        <begin position="187"/>
        <end position="201"/>
    </location>
</feature>
<feature type="region of interest" description="Disordered" evidence="1">
    <location>
        <begin position="373"/>
        <end position="392"/>
    </location>
</feature>
<gene>
    <name evidence="2" type="ORF">HETSPECPRED_001941</name>
</gene>
<feature type="compositionally biased region" description="Basic and acidic residues" evidence="1">
    <location>
        <begin position="568"/>
        <end position="577"/>
    </location>
</feature>
<feature type="compositionally biased region" description="Basic and acidic residues" evidence="1">
    <location>
        <begin position="590"/>
        <end position="605"/>
    </location>
</feature>
<feature type="compositionally biased region" description="Polar residues" evidence="1">
    <location>
        <begin position="400"/>
        <end position="409"/>
    </location>
</feature>
<feature type="compositionally biased region" description="Polar residues" evidence="1">
    <location>
        <begin position="49"/>
        <end position="85"/>
    </location>
</feature>
<feature type="compositionally biased region" description="Basic and acidic residues" evidence="1">
    <location>
        <begin position="7"/>
        <end position="20"/>
    </location>
</feature>
<sequence>MGIGKYFHRDKSDSPKETKTRSRATSFGPIDPSLQTSRYEAMPPAGLPQTGTYPIKGNNSTTAVAGQKSAYRQSVDNRPNQTSRPETAPAHRTTTTRTTTTTTTTVPRIEMPKMNDQGSFSDYRFFEQDQPSVPDRGASLDNRKVQQGTGLEQNFSGMSIKNDTNDHSATPPPIPYYGGSGSGSSRIDPRVDSIPRNDPKVRMVNQVGQQLDSPSYAKTDGNSQQRYPSAYDDQGASQPYAQPSRSPRGIPNYEQASGSPRGIQDYEQASRSPRGNQGYGQNSVAHQGYGQAPGGSSHHPRVSGSFGDVDEAKAARRASIPRKQVGTLGHTPTSSITSSSPISSNYPSQTPSQPPPPVPKHRDLPTEQPAYQNLRSSPQESASPQDSRYHNAQQEPQYNNRTAQQQYQDPSAIPQGLNYGRGIRDQGDHLQPKAPPLFPRAQPAPEDLASRSAPQDIIQRAHTNTKDTEVIEKIAPAVVHEHVTEKVHHKREEVITREIHTHDVYHRILPIIDVEVLPPRHFLPVEGGGLVEIGADEVPGRAKNWVIAETASKIPSDQPAPKGASKFTAREFPGKEGDRVEYVTEEGVRRTEETWVHPPELETGGRDTGQTWPMVFGREKGKEKGHARGKSGGGEGRKRGKSRSSASAEGKPGVYSSSY</sequence>
<feature type="compositionally biased region" description="Low complexity" evidence="1">
    <location>
        <begin position="331"/>
        <end position="351"/>
    </location>
</feature>
<organism evidence="2 3">
    <name type="scientific">Heterodermia speciosa</name>
    <dbReference type="NCBI Taxonomy" id="116794"/>
    <lineage>
        <taxon>Eukaryota</taxon>
        <taxon>Fungi</taxon>
        <taxon>Dikarya</taxon>
        <taxon>Ascomycota</taxon>
        <taxon>Pezizomycotina</taxon>
        <taxon>Lecanoromycetes</taxon>
        <taxon>OSLEUM clade</taxon>
        <taxon>Lecanoromycetidae</taxon>
        <taxon>Caliciales</taxon>
        <taxon>Physciaceae</taxon>
        <taxon>Heterodermia</taxon>
    </lineage>
</organism>
<evidence type="ECO:0000313" key="3">
    <source>
        <dbReference type="Proteomes" id="UP000664521"/>
    </source>
</evidence>
<feature type="compositionally biased region" description="Polar residues" evidence="1">
    <location>
        <begin position="145"/>
        <end position="162"/>
    </location>
</feature>
<dbReference type="EMBL" id="CAJPDS010000014">
    <property type="protein sequence ID" value="CAF9914288.1"/>
    <property type="molecule type" value="Genomic_DNA"/>
</dbReference>
<feature type="compositionally biased region" description="Polar residues" evidence="1">
    <location>
        <begin position="235"/>
        <end position="245"/>
    </location>
</feature>
<reference evidence="2" key="1">
    <citation type="submission" date="2021-03" db="EMBL/GenBank/DDBJ databases">
        <authorList>
            <person name="Tagirdzhanova G."/>
        </authorList>
    </citation>
    <scope>NUCLEOTIDE SEQUENCE</scope>
</reference>
<feature type="region of interest" description="Disordered" evidence="1">
    <location>
        <begin position="554"/>
        <end position="577"/>
    </location>
</feature>
<feature type="region of interest" description="Disordered" evidence="1">
    <location>
        <begin position="590"/>
        <end position="659"/>
    </location>
</feature>
<feature type="region of interest" description="Disordered" evidence="1">
    <location>
        <begin position="400"/>
        <end position="455"/>
    </location>
</feature>
<feature type="compositionally biased region" description="Polar residues" evidence="1">
    <location>
        <begin position="267"/>
        <end position="285"/>
    </location>
</feature>